<keyword evidence="8" id="KW-0460">Magnesium</keyword>
<dbReference type="PhylomeDB" id="A7TF83"/>
<evidence type="ECO:0000256" key="5">
    <source>
        <dbReference type="ARBA" id="ARBA00022692"/>
    </source>
</evidence>
<dbReference type="GO" id="GO:0004767">
    <property type="term" value="F:sphingomyelin phosphodiesterase activity"/>
    <property type="evidence" value="ECO:0007669"/>
    <property type="project" value="InterPro"/>
</dbReference>
<dbReference type="FunCoup" id="A7TF83">
    <property type="interactions" value="92"/>
</dbReference>
<comment type="pathway">
    <text evidence="3">Sphingolipid metabolism.</text>
</comment>
<keyword evidence="11" id="KW-0443">Lipid metabolism</keyword>
<dbReference type="RefSeq" id="XP_001646966.1">
    <property type="nucleotide sequence ID" value="XM_001646916.1"/>
</dbReference>
<dbReference type="AlphaFoldDB" id="A7TF83"/>
<keyword evidence="12 13" id="KW-0472">Membrane</keyword>
<dbReference type="InterPro" id="IPR036691">
    <property type="entry name" value="Endo/exonu/phosph_ase_sf"/>
</dbReference>
<evidence type="ECO:0000256" key="7">
    <source>
        <dbReference type="ARBA" id="ARBA00022801"/>
    </source>
</evidence>
<dbReference type="GO" id="GO:0030149">
    <property type="term" value="P:sphingolipid catabolic process"/>
    <property type="evidence" value="ECO:0007669"/>
    <property type="project" value="EnsemblFungi"/>
</dbReference>
<dbReference type="GO" id="GO:0090266">
    <property type="term" value="P:regulation of mitotic cell cycle spindle assembly checkpoint"/>
    <property type="evidence" value="ECO:0007669"/>
    <property type="project" value="EnsemblFungi"/>
</dbReference>
<dbReference type="GO" id="GO:0046513">
    <property type="term" value="P:ceramide biosynthetic process"/>
    <property type="evidence" value="ECO:0007669"/>
    <property type="project" value="EnsemblFungi"/>
</dbReference>
<accession>A7TF83</accession>
<keyword evidence="5 13" id="KW-0812">Transmembrane</keyword>
<dbReference type="GO" id="GO:0052712">
    <property type="term" value="F:inositol phosphosphingolipid phospholipase activity"/>
    <property type="evidence" value="ECO:0007669"/>
    <property type="project" value="EnsemblFungi"/>
</dbReference>
<keyword evidence="6" id="KW-0479">Metal-binding</keyword>
<comment type="similarity">
    <text evidence="4">Belongs to the neutral sphingomyelinase family.</text>
</comment>
<dbReference type="STRING" id="436907.A7TF83"/>
<dbReference type="OMA" id="IEESSMF"/>
<keyword evidence="9" id="KW-0746">Sphingolipid metabolism</keyword>
<comment type="pathway">
    <text evidence="2">Lipid metabolism; sphingolipid metabolism.</text>
</comment>
<feature type="transmembrane region" description="Helical" evidence="13">
    <location>
        <begin position="408"/>
        <end position="431"/>
    </location>
</feature>
<evidence type="ECO:0000313" key="16">
    <source>
        <dbReference type="Proteomes" id="UP000000267"/>
    </source>
</evidence>
<dbReference type="PANTHER" id="PTHR16320">
    <property type="entry name" value="SPHINGOMYELINASE FAMILY MEMBER"/>
    <property type="match status" value="1"/>
</dbReference>
<dbReference type="CDD" id="cd09079">
    <property type="entry name" value="RgfB-like"/>
    <property type="match status" value="1"/>
</dbReference>
<keyword evidence="16" id="KW-1185">Reference proteome</keyword>
<proteinExistence type="inferred from homology"/>
<dbReference type="InterPro" id="IPR038772">
    <property type="entry name" value="Sph/SMPD2-like"/>
</dbReference>
<dbReference type="GO" id="GO:0046872">
    <property type="term" value="F:metal ion binding"/>
    <property type="evidence" value="ECO:0007669"/>
    <property type="project" value="UniProtKB-KW"/>
</dbReference>
<dbReference type="SUPFAM" id="SSF56219">
    <property type="entry name" value="DNase I-like"/>
    <property type="match status" value="1"/>
</dbReference>
<evidence type="ECO:0000313" key="15">
    <source>
        <dbReference type="EMBL" id="EDO19108.1"/>
    </source>
</evidence>
<dbReference type="FunFam" id="3.60.10.10:FF:000073">
    <property type="entry name" value="Inositol phosphosphingolipid phospholipase"/>
    <property type="match status" value="1"/>
</dbReference>
<evidence type="ECO:0000256" key="8">
    <source>
        <dbReference type="ARBA" id="ARBA00022842"/>
    </source>
</evidence>
<dbReference type="Pfam" id="PF03372">
    <property type="entry name" value="Exo_endo_phos"/>
    <property type="match status" value="1"/>
</dbReference>
<keyword evidence="10 13" id="KW-1133">Transmembrane helix</keyword>
<evidence type="ECO:0000256" key="12">
    <source>
        <dbReference type="ARBA" id="ARBA00023136"/>
    </source>
</evidence>
<dbReference type="InParanoid" id="A7TF83"/>
<evidence type="ECO:0000256" key="10">
    <source>
        <dbReference type="ARBA" id="ARBA00022989"/>
    </source>
</evidence>
<keyword evidence="7" id="KW-0378">Hydrolase</keyword>
<evidence type="ECO:0000256" key="6">
    <source>
        <dbReference type="ARBA" id="ARBA00022723"/>
    </source>
</evidence>
<dbReference type="GeneID" id="5547437"/>
<evidence type="ECO:0000256" key="9">
    <source>
        <dbReference type="ARBA" id="ARBA00022919"/>
    </source>
</evidence>
<evidence type="ECO:0000256" key="4">
    <source>
        <dbReference type="ARBA" id="ARBA00006335"/>
    </source>
</evidence>
<evidence type="ECO:0000256" key="2">
    <source>
        <dbReference type="ARBA" id="ARBA00004760"/>
    </source>
</evidence>
<evidence type="ECO:0000256" key="11">
    <source>
        <dbReference type="ARBA" id="ARBA00023098"/>
    </source>
</evidence>
<sequence>MISIKSSKTLPATAGDSGNPRIKFLTFNTWGLKWVSKHRKKRLEAIAKTLAGENVAVPLEGSEILLPEDQAAGGPQTMIDNYDVVALQEVWCKEDWEYILSKCSHIFPYTRIFYSGILTGPGLAILSKIPIESTFLYRFPINGRPSAFFRGDWYVGKSISVTLLKPLTPDTSPLAILNSHMHAPYAPSGDANYHCYRACQAWDFSKMANLYKKAGYAVVVVGDLNSKPGSLQHKLLTVETGLTDSWEQLKGKQDLSILTRVSPIEQLKIGCTTCDSTLNTWRQKCQPTDAKRLDYALIDATRLKTVNAGVRFTENIPDIGSFSDHFAYTCTLELLPVDDCQSMQTVTESLKEKFEIYMEAIESIDIYMKTAKRQKLFRGLHAIVSIALLIGATVSTTFTANKAGWSSIFWVLFAIVISITGTIDGLISFLFGRKEIRALTEVKAELTDARRAAESIIKKKKNIP</sequence>
<dbReference type="OrthoDB" id="387657at2759"/>
<dbReference type="GO" id="GO:0005783">
    <property type="term" value="C:endoplasmic reticulum"/>
    <property type="evidence" value="ECO:0007669"/>
    <property type="project" value="EnsemblFungi"/>
</dbReference>
<evidence type="ECO:0000256" key="1">
    <source>
        <dbReference type="ARBA" id="ARBA00004141"/>
    </source>
</evidence>
<feature type="transmembrane region" description="Helical" evidence="13">
    <location>
        <begin position="376"/>
        <end position="396"/>
    </location>
</feature>
<dbReference type="Proteomes" id="UP000000267">
    <property type="component" value="Unassembled WGS sequence"/>
</dbReference>
<dbReference type="GO" id="GO:0005741">
    <property type="term" value="C:mitochondrial outer membrane"/>
    <property type="evidence" value="ECO:0007669"/>
    <property type="project" value="EnsemblFungi"/>
</dbReference>
<evidence type="ECO:0000259" key="14">
    <source>
        <dbReference type="Pfam" id="PF03372"/>
    </source>
</evidence>
<gene>
    <name evidence="15" type="ORF">Kpol_2000p76</name>
</gene>
<comment type="subcellular location">
    <subcellularLocation>
        <location evidence="1">Membrane</location>
        <topology evidence="1">Multi-pass membrane protein</topology>
    </subcellularLocation>
</comment>
<evidence type="ECO:0000256" key="3">
    <source>
        <dbReference type="ARBA" id="ARBA00004991"/>
    </source>
</evidence>
<organism evidence="16">
    <name type="scientific">Vanderwaltozyma polyspora (strain ATCC 22028 / DSM 70294 / BCRC 21397 / CBS 2163 / NBRC 10782 / NRRL Y-8283 / UCD 57-17)</name>
    <name type="common">Kluyveromyces polysporus</name>
    <dbReference type="NCBI Taxonomy" id="436907"/>
    <lineage>
        <taxon>Eukaryota</taxon>
        <taxon>Fungi</taxon>
        <taxon>Dikarya</taxon>
        <taxon>Ascomycota</taxon>
        <taxon>Saccharomycotina</taxon>
        <taxon>Saccharomycetes</taxon>
        <taxon>Saccharomycetales</taxon>
        <taxon>Saccharomycetaceae</taxon>
        <taxon>Vanderwaltozyma</taxon>
    </lineage>
</organism>
<dbReference type="GO" id="GO:0072711">
    <property type="term" value="P:cellular response to hydroxyurea"/>
    <property type="evidence" value="ECO:0007669"/>
    <property type="project" value="EnsemblFungi"/>
</dbReference>
<dbReference type="HOGENOM" id="CLU_034001_5_0_1"/>
<feature type="domain" description="Endonuclease/exonuclease/phosphatase" evidence="14">
    <location>
        <begin position="25"/>
        <end position="325"/>
    </location>
</feature>
<dbReference type="Gene3D" id="3.60.10.10">
    <property type="entry name" value="Endonuclease/exonuclease/phosphatase"/>
    <property type="match status" value="1"/>
</dbReference>
<dbReference type="PANTHER" id="PTHR16320:SF24">
    <property type="entry name" value="PHOSPHODIESTERASE, PUTATIVE-RELATED"/>
    <property type="match status" value="1"/>
</dbReference>
<protein>
    <recommendedName>
        <fullName evidence="14">Endonuclease/exonuclease/phosphatase domain-containing protein</fullName>
    </recommendedName>
</protein>
<reference evidence="15 16" key="1">
    <citation type="journal article" date="2007" name="Proc. Natl. Acad. Sci. U.S.A.">
        <title>Independent sorting-out of thousands of duplicated gene pairs in two yeast species descended from a whole-genome duplication.</title>
        <authorList>
            <person name="Scannell D.R."/>
            <person name="Frank A.C."/>
            <person name="Conant G.C."/>
            <person name="Byrne K.P."/>
            <person name="Woolfit M."/>
            <person name="Wolfe K.H."/>
        </authorList>
    </citation>
    <scope>NUCLEOTIDE SEQUENCE [LARGE SCALE GENOMIC DNA]</scope>
    <source>
        <strain evidence="16">ATCC 22028 / DSM 70294 / BCRC 21397 / CBS 2163 / NBRC 10782 / NRRL Y-8283 / UCD 57-17</strain>
    </source>
</reference>
<evidence type="ECO:0000256" key="13">
    <source>
        <dbReference type="SAM" id="Phobius"/>
    </source>
</evidence>
<dbReference type="EMBL" id="DS480382">
    <property type="protein sequence ID" value="EDO19108.1"/>
    <property type="molecule type" value="Genomic_DNA"/>
</dbReference>
<name>A7TF83_VANPO</name>
<dbReference type="InterPro" id="IPR005135">
    <property type="entry name" value="Endo/exonuclease/phosphatase"/>
</dbReference>
<dbReference type="KEGG" id="vpo:Kpol_2000p76"/>
<dbReference type="eggNOG" id="KOG3873">
    <property type="taxonomic scope" value="Eukaryota"/>
</dbReference>